<reference evidence="2" key="1">
    <citation type="submission" date="2013-04" db="EMBL/GenBank/DDBJ databases">
        <authorList>
            <person name="Qu J."/>
            <person name="Murali S.C."/>
            <person name="Bandaranaike D."/>
            <person name="Bellair M."/>
            <person name="Blankenburg K."/>
            <person name="Chao H."/>
            <person name="Dinh H."/>
            <person name="Doddapaneni H."/>
            <person name="Downs B."/>
            <person name="Dugan-Rocha S."/>
            <person name="Elkadiri S."/>
            <person name="Gnanaolivu R.D."/>
            <person name="Hernandez B."/>
            <person name="Javaid M."/>
            <person name="Jayaseelan J.C."/>
            <person name="Lee S."/>
            <person name="Li M."/>
            <person name="Ming W."/>
            <person name="Munidasa M."/>
            <person name="Muniz J."/>
            <person name="Nguyen L."/>
            <person name="Ongeri F."/>
            <person name="Osuji N."/>
            <person name="Pu L.-L."/>
            <person name="Puazo M."/>
            <person name="Qu C."/>
            <person name="Quiroz J."/>
            <person name="Raj R."/>
            <person name="Weissenberger G."/>
            <person name="Xin Y."/>
            <person name="Zou X."/>
            <person name="Han Y."/>
            <person name="Richards S."/>
            <person name="Worley K."/>
            <person name="Muzny D."/>
            <person name="Gibbs R."/>
        </authorList>
    </citation>
    <scope>NUCLEOTIDE SEQUENCE</scope>
    <source>
        <strain evidence="2">Sampled in the wild</strain>
    </source>
</reference>
<evidence type="ECO:0000256" key="1">
    <source>
        <dbReference type="SAM" id="MobiDB-lite"/>
    </source>
</evidence>
<feature type="compositionally biased region" description="Polar residues" evidence="1">
    <location>
        <begin position="17"/>
        <end position="31"/>
    </location>
</feature>
<dbReference type="OrthoDB" id="8965057at2759"/>
<feature type="compositionally biased region" description="Low complexity" evidence="1">
    <location>
        <begin position="1"/>
        <end position="13"/>
    </location>
</feature>
<feature type="region of interest" description="Disordered" evidence="1">
    <location>
        <begin position="251"/>
        <end position="334"/>
    </location>
</feature>
<feature type="compositionally biased region" description="Low complexity" evidence="1">
    <location>
        <begin position="261"/>
        <end position="278"/>
    </location>
</feature>
<feature type="compositionally biased region" description="Polar residues" evidence="1">
    <location>
        <begin position="53"/>
        <end position="69"/>
    </location>
</feature>
<dbReference type="Proteomes" id="UP000792457">
    <property type="component" value="Unassembled WGS sequence"/>
</dbReference>
<comment type="caution">
    <text evidence="2">The sequence shown here is derived from an EMBL/GenBank/DDBJ whole genome shotgun (WGS) entry which is preliminary data.</text>
</comment>
<feature type="region of interest" description="Disordered" evidence="1">
    <location>
        <begin position="519"/>
        <end position="543"/>
    </location>
</feature>
<organism evidence="2 3">
    <name type="scientific">Ladona fulva</name>
    <name type="common">Scarce chaser dragonfly</name>
    <name type="synonym">Libellula fulva</name>
    <dbReference type="NCBI Taxonomy" id="123851"/>
    <lineage>
        <taxon>Eukaryota</taxon>
        <taxon>Metazoa</taxon>
        <taxon>Ecdysozoa</taxon>
        <taxon>Arthropoda</taxon>
        <taxon>Hexapoda</taxon>
        <taxon>Insecta</taxon>
        <taxon>Pterygota</taxon>
        <taxon>Palaeoptera</taxon>
        <taxon>Odonata</taxon>
        <taxon>Epiprocta</taxon>
        <taxon>Anisoptera</taxon>
        <taxon>Libelluloidea</taxon>
        <taxon>Libellulidae</taxon>
        <taxon>Ladona</taxon>
    </lineage>
</organism>
<feature type="compositionally biased region" description="Polar residues" evidence="1">
    <location>
        <begin position="279"/>
        <end position="303"/>
    </location>
</feature>
<reference evidence="2" key="2">
    <citation type="submission" date="2017-10" db="EMBL/GenBank/DDBJ databases">
        <title>Ladona fulva Genome sequencing and assembly.</title>
        <authorList>
            <person name="Murali S."/>
            <person name="Richards S."/>
            <person name="Bandaranaike D."/>
            <person name="Bellair M."/>
            <person name="Blankenburg K."/>
            <person name="Chao H."/>
            <person name="Dinh H."/>
            <person name="Doddapaneni H."/>
            <person name="Dugan-Rocha S."/>
            <person name="Elkadiri S."/>
            <person name="Gnanaolivu R."/>
            <person name="Hernandez B."/>
            <person name="Skinner E."/>
            <person name="Javaid M."/>
            <person name="Lee S."/>
            <person name="Li M."/>
            <person name="Ming W."/>
            <person name="Munidasa M."/>
            <person name="Muniz J."/>
            <person name="Nguyen L."/>
            <person name="Hughes D."/>
            <person name="Osuji N."/>
            <person name="Pu L.-L."/>
            <person name="Puazo M."/>
            <person name="Qu C."/>
            <person name="Quiroz J."/>
            <person name="Raj R."/>
            <person name="Weissenberger G."/>
            <person name="Xin Y."/>
            <person name="Zou X."/>
            <person name="Han Y."/>
            <person name="Worley K."/>
            <person name="Muzny D."/>
            <person name="Gibbs R."/>
        </authorList>
    </citation>
    <scope>NUCLEOTIDE SEQUENCE</scope>
    <source>
        <strain evidence="2">Sampled in the wild</strain>
    </source>
</reference>
<dbReference type="EMBL" id="KZ308176">
    <property type="protein sequence ID" value="KAG8223844.1"/>
    <property type="molecule type" value="Genomic_DNA"/>
</dbReference>
<name>A0A8K0JX99_LADFU</name>
<accession>A0A8K0JX99</accession>
<feature type="region of interest" description="Disordered" evidence="1">
    <location>
        <begin position="1"/>
        <end position="93"/>
    </location>
</feature>
<dbReference type="AlphaFoldDB" id="A0A8K0JX99"/>
<evidence type="ECO:0000313" key="3">
    <source>
        <dbReference type="Proteomes" id="UP000792457"/>
    </source>
</evidence>
<keyword evidence="3" id="KW-1185">Reference proteome</keyword>
<feature type="compositionally biased region" description="Polar residues" evidence="1">
    <location>
        <begin position="311"/>
        <end position="334"/>
    </location>
</feature>
<sequence length="571" mass="62206">MQKQLSPSSSLQPWPYNKNQTSPSDTLNQHPHNPLPSHLPTPSQAYWTLPSRRVQQNPNDTVPRSSTPNSRERQSVYSCNIKGGMPPISKSNNSTNKFFSTLPPSFVSPPLPYYGNTERQQDHIVDSYCFKSPTISSQPPHRWLVDSNHNVMHSAAPTASTPTSKYTNSLPRHFEDMSPIKSPTIHNDPKIPEFSKQILTTFSVQNKPVKNPKTDGKLKDVAHSPLFTPKTTMPSDELFALIHRSKKKMNIRTDLDSPVRSCSPASHSSLSPGSSESSLTGIQPPKNTGTRNSWSPQEGSCNPSSPPIVNGTRSSPGSRISWAGNSCNVTPPTSRTDFKRLLLQQRHGGGNRVSAAERLKVGKFGGTLPNSPNGSYSTLPMNGSPRGLNLLPMNSVVTPRNRINSSRRFASPRTDVLSSPILEDKDEEEIGNEMKIKKNATPTHLQNGSVNNEVKNSVCHKATDISVKSSQKNLDNNKSNGSLLSFSNSSISKSQSPKINEQSSSLLSNRIAKSILHSPSPTLGALMNKQKKQSPSPNSSLGPSVKSILEAIQVSKAKSSSKVALETALLN</sequence>
<proteinExistence type="predicted"/>
<evidence type="ECO:0000313" key="2">
    <source>
        <dbReference type="EMBL" id="KAG8223844.1"/>
    </source>
</evidence>
<gene>
    <name evidence="2" type="ORF">J437_LFUL007865</name>
</gene>
<protein>
    <submittedName>
        <fullName evidence="2">Uncharacterized protein</fullName>
    </submittedName>
</protein>